<dbReference type="Gene3D" id="2.60.40.10">
    <property type="entry name" value="Immunoglobulins"/>
    <property type="match status" value="1"/>
</dbReference>
<dbReference type="InterPro" id="IPR050199">
    <property type="entry name" value="IgHV"/>
</dbReference>
<feature type="domain" description="Ig-like" evidence="5">
    <location>
        <begin position="18"/>
        <end position="128"/>
    </location>
</feature>
<protein>
    <recommendedName>
        <fullName evidence="5">Ig-like domain-containing protein</fullName>
    </recommendedName>
</protein>
<dbReference type="PROSITE" id="PS50835">
    <property type="entry name" value="IG_LIKE"/>
    <property type="match status" value="1"/>
</dbReference>
<dbReference type="Pfam" id="PF07686">
    <property type="entry name" value="V-set"/>
    <property type="match status" value="1"/>
</dbReference>
<dbReference type="InterPro" id="IPR013783">
    <property type="entry name" value="Ig-like_fold"/>
</dbReference>
<keyword evidence="7" id="KW-1185">Reference proteome</keyword>
<dbReference type="Proteomes" id="UP001557470">
    <property type="component" value="Unassembled WGS sequence"/>
</dbReference>
<dbReference type="GO" id="GO:0002250">
    <property type="term" value="P:adaptive immune response"/>
    <property type="evidence" value="ECO:0007669"/>
    <property type="project" value="UniProtKB-KW"/>
</dbReference>
<dbReference type="GO" id="GO:0019814">
    <property type="term" value="C:immunoglobulin complex"/>
    <property type="evidence" value="ECO:0007669"/>
    <property type="project" value="UniProtKB-KW"/>
</dbReference>
<evidence type="ECO:0000256" key="4">
    <source>
        <dbReference type="SAM" id="SignalP"/>
    </source>
</evidence>
<proteinExistence type="predicted"/>
<evidence type="ECO:0000259" key="5">
    <source>
        <dbReference type="PROSITE" id="PS50835"/>
    </source>
</evidence>
<organism evidence="6 7">
    <name type="scientific">Umbra pygmaea</name>
    <name type="common">Eastern mudminnow</name>
    <dbReference type="NCBI Taxonomy" id="75934"/>
    <lineage>
        <taxon>Eukaryota</taxon>
        <taxon>Metazoa</taxon>
        <taxon>Chordata</taxon>
        <taxon>Craniata</taxon>
        <taxon>Vertebrata</taxon>
        <taxon>Euteleostomi</taxon>
        <taxon>Actinopterygii</taxon>
        <taxon>Neopterygii</taxon>
        <taxon>Teleostei</taxon>
        <taxon>Protacanthopterygii</taxon>
        <taxon>Esociformes</taxon>
        <taxon>Umbridae</taxon>
        <taxon>Umbra</taxon>
    </lineage>
</organism>
<gene>
    <name evidence="6" type="ORF">UPYG_G00104820</name>
</gene>
<dbReference type="EMBL" id="JAGEUA010000003">
    <property type="protein sequence ID" value="KAL0993218.1"/>
    <property type="molecule type" value="Genomic_DNA"/>
</dbReference>
<dbReference type="InterPro" id="IPR007110">
    <property type="entry name" value="Ig-like_dom"/>
</dbReference>
<evidence type="ECO:0000256" key="1">
    <source>
        <dbReference type="ARBA" id="ARBA00022859"/>
    </source>
</evidence>
<dbReference type="SMART" id="SM00409">
    <property type="entry name" value="IG"/>
    <property type="match status" value="1"/>
</dbReference>
<evidence type="ECO:0000256" key="2">
    <source>
        <dbReference type="ARBA" id="ARBA00023130"/>
    </source>
</evidence>
<evidence type="ECO:0000313" key="7">
    <source>
        <dbReference type="Proteomes" id="UP001557470"/>
    </source>
</evidence>
<dbReference type="SMART" id="SM00406">
    <property type="entry name" value="IGv"/>
    <property type="match status" value="1"/>
</dbReference>
<dbReference type="SUPFAM" id="SSF48726">
    <property type="entry name" value="Immunoglobulin"/>
    <property type="match status" value="1"/>
</dbReference>
<dbReference type="AlphaFoldDB" id="A0ABD0X1L6"/>
<feature type="chain" id="PRO_5044825801" description="Ig-like domain-containing protein" evidence="4">
    <location>
        <begin position="18"/>
        <end position="150"/>
    </location>
</feature>
<reference evidence="6 7" key="1">
    <citation type="submission" date="2024-06" db="EMBL/GenBank/DDBJ databases">
        <authorList>
            <person name="Pan Q."/>
            <person name="Wen M."/>
            <person name="Jouanno E."/>
            <person name="Zahm M."/>
            <person name="Klopp C."/>
            <person name="Cabau C."/>
            <person name="Louis A."/>
            <person name="Berthelot C."/>
            <person name="Parey E."/>
            <person name="Roest Crollius H."/>
            <person name="Montfort J."/>
            <person name="Robinson-Rechavi M."/>
            <person name="Bouchez O."/>
            <person name="Lampietro C."/>
            <person name="Lopez Roques C."/>
            <person name="Donnadieu C."/>
            <person name="Postlethwait J."/>
            <person name="Bobe J."/>
            <person name="Verreycken H."/>
            <person name="Guiguen Y."/>
        </authorList>
    </citation>
    <scope>NUCLEOTIDE SEQUENCE [LARGE SCALE GENOMIC DNA]</scope>
    <source>
        <strain evidence="6">Up_M1</strain>
        <tissue evidence="6">Testis</tissue>
    </source>
</reference>
<dbReference type="InterPro" id="IPR036179">
    <property type="entry name" value="Ig-like_dom_sf"/>
</dbReference>
<feature type="signal peptide" evidence="4">
    <location>
        <begin position="1"/>
        <end position="17"/>
    </location>
</feature>
<evidence type="ECO:0000256" key="3">
    <source>
        <dbReference type="ARBA" id="ARBA00043265"/>
    </source>
</evidence>
<dbReference type="InterPro" id="IPR003599">
    <property type="entry name" value="Ig_sub"/>
</dbReference>
<keyword evidence="1" id="KW-0391">Immunity</keyword>
<dbReference type="InterPro" id="IPR013106">
    <property type="entry name" value="Ig_V-set"/>
</dbReference>
<dbReference type="PANTHER" id="PTHR23266">
    <property type="entry name" value="IMMUNOGLOBULIN HEAVY CHAIN"/>
    <property type="match status" value="1"/>
</dbReference>
<keyword evidence="2" id="KW-1064">Adaptive immunity</keyword>
<keyword evidence="3" id="KW-1280">Immunoglobulin</keyword>
<dbReference type="FunFam" id="2.60.40.10:FF:001648">
    <property type="entry name" value="Immunoglobulin heavy variable 4-3"/>
    <property type="match status" value="1"/>
</dbReference>
<evidence type="ECO:0000313" key="6">
    <source>
        <dbReference type="EMBL" id="KAL0993218.1"/>
    </source>
</evidence>
<name>A0ABD0X1L6_UMBPY</name>
<sequence length="150" mass="16695">MFSVSLMMLLAVSYVHCEELTQPPSMTVQPGQPLTISCKVSYSVAGYYTGWIRQPAGKALEWIGIIFTGATYQKDSLKNKFSLTVDSSSNTVTLTGKNLQAEDTAVYYCARRPTVIQNNTRPVQKLISSLNSWSYLYLSVGGDKVRVYFI</sequence>
<accession>A0ABD0X1L6</accession>
<comment type="caution">
    <text evidence="6">The sequence shown here is derived from an EMBL/GenBank/DDBJ whole genome shotgun (WGS) entry which is preliminary data.</text>
</comment>
<keyword evidence="4" id="KW-0732">Signal</keyword>
<dbReference type="GO" id="GO:0005576">
    <property type="term" value="C:extracellular region"/>
    <property type="evidence" value="ECO:0007669"/>
    <property type="project" value="UniProtKB-ARBA"/>
</dbReference>